<accession>A0A0C3B9N2</accession>
<evidence type="ECO:0000256" key="2">
    <source>
        <dbReference type="ARBA" id="ARBA00022679"/>
    </source>
</evidence>
<keyword evidence="4" id="KW-0418">Kinase</keyword>
<dbReference type="Pfam" id="PF00069">
    <property type="entry name" value="Pkinase"/>
    <property type="match status" value="1"/>
</dbReference>
<dbReference type="PROSITE" id="PS00108">
    <property type="entry name" value="PROTEIN_KINASE_ST"/>
    <property type="match status" value="1"/>
</dbReference>
<dbReference type="AlphaFoldDB" id="A0A0C3B9N2"/>
<evidence type="ECO:0000256" key="5">
    <source>
        <dbReference type="ARBA" id="ARBA00022840"/>
    </source>
</evidence>
<evidence type="ECO:0000256" key="4">
    <source>
        <dbReference type="ARBA" id="ARBA00022777"/>
    </source>
</evidence>
<dbReference type="Gene3D" id="3.30.200.20">
    <property type="entry name" value="Phosphorylase Kinase, domain 1"/>
    <property type="match status" value="1"/>
</dbReference>
<feature type="compositionally biased region" description="Basic and acidic residues" evidence="6">
    <location>
        <begin position="636"/>
        <end position="650"/>
    </location>
</feature>
<evidence type="ECO:0000256" key="3">
    <source>
        <dbReference type="ARBA" id="ARBA00022741"/>
    </source>
</evidence>
<dbReference type="OrthoDB" id="192887at2759"/>
<dbReference type="GO" id="GO:0005524">
    <property type="term" value="F:ATP binding"/>
    <property type="evidence" value="ECO:0007669"/>
    <property type="project" value="UniProtKB-KW"/>
</dbReference>
<evidence type="ECO:0000256" key="6">
    <source>
        <dbReference type="SAM" id="MobiDB-lite"/>
    </source>
</evidence>
<keyword evidence="1" id="KW-0723">Serine/threonine-protein kinase</keyword>
<dbReference type="InParanoid" id="A0A0C3B9N2"/>
<gene>
    <name evidence="8" type="ORF">PILCRDRAFT_819806</name>
</gene>
<reference evidence="8 9" key="1">
    <citation type="submission" date="2014-04" db="EMBL/GenBank/DDBJ databases">
        <authorList>
            <consortium name="DOE Joint Genome Institute"/>
            <person name="Kuo A."/>
            <person name="Tarkka M."/>
            <person name="Buscot F."/>
            <person name="Kohler A."/>
            <person name="Nagy L.G."/>
            <person name="Floudas D."/>
            <person name="Copeland A."/>
            <person name="Barry K.W."/>
            <person name="Cichocki N."/>
            <person name="Veneault-Fourrey C."/>
            <person name="LaButti K."/>
            <person name="Lindquist E.A."/>
            <person name="Lipzen A."/>
            <person name="Lundell T."/>
            <person name="Morin E."/>
            <person name="Murat C."/>
            <person name="Sun H."/>
            <person name="Tunlid A."/>
            <person name="Henrissat B."/>
            <person name="Grigoriev I.V."/>
            <person name="Hibbett D.S."/>
            <person name="Martin F."/>
            <person name="Nordberg H.P."/>
            <person name="Cantor M.N."/>
            <person name="Hua S.X."/>
        </authorList>
    </citation>
    <scope>NUCLEOTIDE SEQUENCE [LARGE SCALE GENOMIC DNA]</scope>
    <source>
        <strain evidence="8 9">F 1598</strain>
    </source>
</reference>
<dbReference type="STRING" id="765440.A0A0C3B9N2"/>
<feature type="region of interest" description="Disordered" evidence="6">
    <location>
        <begin position="1"/>
        <end position="55"/>
    </location>
</feature>
<dbReference type="EMBL" id="KN832992">
    <property type="protein sequence ID" value="KIM83008.1"/>
    <property type="molecule type" value="Genomic_DNA"/>
</dbReference>
<evidence type="ECO:0000256" key="1">
    <source>
        <dbReference type="ARBA" id="ARBA00022527"/>
    </source>
</evidence>
<feature type="region of interest" description="Disordered" evidence="6">
    <location>
        <begin position="606"/>
        <end position="650"/>
    </location>
</feature>
<dbReference type="SMART" id="SM00220">
    <property type="entry name" value="S_TKc"/>
    <property type="match status" value="1"/>
</dbReference>
<dbReference type="Proteomes" id="UP000054166">
    <property type="component" value="Unassembled WGS sequence"/>
</dbReference>
<dbReference type="InterPro" id="IPR050117">
    <property type="entry name" value="MAPK"/>
</dbReference>
<evidence type="ECO:0000259" key="7">
    <source>
        <dbReference type="PROSITE" id="PS50011"/>
    </source>
</evidence>
<sequence length="650" mass="72119">MSKDSPQGESRGSSKSSKTDTKSSSPVPSPGSWNNVDRGRSRVRRPSNPYSENSLRRRGYHALQSSFGKIFHVEKRWKLVREMGSGAYGYVISAADDISGETVAIKLVTRVFEKVQLAKRALREITLLRHFANHENITGLIDVDAVSPDFNEIYIFMEIIKSGQTLTNEHVQYFLYQILRGMKYVHSASVIHRDLKPGNLLVNSDCELKICDFGLSRGFTQISGENATHLTEYVATRWYRAPEIMLAFDRYSTAIDVWSIGCILAELLLGKPLFKGKDYVDQLNKILDVLGTPEEAVIRRIGSEKAQAYVRSLPIKRAVPFQKHLPSADAQAIDLLTKMLSFDPSTRITVPDALSHPWLSSYHDVNDEPECLQPFEKWHEIEQLETLEQFREALWNEIEDYRKEVRGMNVEVDYLGCSAGESRKRSVERMEGREMPDSPETEPGTVGATQTQATDSEAKPPTINEPLDGGANLGALPPVPEIARSITPTDPVVTYARRSSILGPSRQNSTFSSPMVQQQHLPSYAEGPMHAEPGSVVSGGGVVFPSHGRTESYILPARSRTSSTPGGEVSRKLLRTLSTVSIHESIEGLPGGLAGVAEIREYIVGKQTTEADAPPSEIPQEFGIDEGDEDEDGRDDSERDKNESGKFRVG</sequence>
<keyword evidence="2" id="KW-0808">Transferase</keyword>
<feature type="compositionally biased region" description="Acidic residues" evidence="6">
    <location>
        <begin position="623"/>
        <end position="635"/>
    </location>
</feature>
<dbReference type="PROSITE" id="PS50011">
    <property type="entry name" value="PROTEIN_KINASE_DOM"/>
    <property type="match status" value="1"/>
</dbReference>
<keyword evidence="9" id="KW-1185">Reference proteome</keyword>
<dbReference type="FunFam" id="1.10.510.10:FF:000013">
    <property type="entry name" value="Mitogen-activated protein kinase"/>
    <property type="match status" value="1"/>
</dbReference>
<reference evidence="9" key="2">
    <citation type="submission" date="2015-01" db="EMBL/GenBank/DDBJ databases">
        <title>Evolutionary Origins and Diversification of the Mycorrhizal Mutualists.</title>
        <authorList>
            <consortium name="DOE Joint Genome Institute"/>
            <consortium name="Mycorrhizal Genomics Consortium"/>
            <person name="Kohler A."/>
            <person name="Kuo A."/>
            <person name="Nagy L.G."/>
            <person name="Floudas D."/>
            <person name="Copeland A."/>
            <person name="Barry K.W."/>
            <person name="Cichocki N."/>
            <person name="Veneault-Fourrey C."/>
            <person name="LaButti K."/>
            <person name="Lindquist E.A."/>
            <person name="Lipzen A."/>
            <person name="Lundell T."/>
            <person name="Morin E."/>
            <person name="Murat C."/>
            <person name="Riley R."/>
            <person name="Ohm R."/>
            <person name="Sun H."/>
            <person name="Tunlid A."/>
            <person name="Henrissat B."/>
            <person name="Grigoriev I.V."/>
            <person name="Hibbett D.S."/>
            <person name="Martin F."/>
        </authorList>
    </citation>
    <scope>NUCLEOTIDE SEQUENCE [LARGE SCALE GENOMIC DNA]</scope>
    <source>
        <strain evidence="9">F 1598</strain>
    </source>
</reference>
<dbReference type="HOGENOM" id="CLU_000288_89_1_1"/>
<proteinExistence type="predicted"/>
<protein>
    <recommendedName>
        <fullName evidence="7">Protein kinase domain-containing protein</fullName>
    </recommendedName>
</protein>
<feature type="region of interest" description="Disordered" evidence="6">
    <location>
        <begin position="421"/>
        <end position="469"/>
    </location>
</feature>
<keyword evidence="5" id="KW-0067">ATP-binding</keyword>
<feature type="compositionally biased region" description="Basic and acidic residues" evidence="6">
    <location>
        <begin position="421"/>
        <end position="436"/>
    </location>
</feature>
<dbReference type="PANTHER" id="PTHR24055">
    <property type="entry name" value="MITOGEN-ACTIVATED PROTEIN KINASE"/>
    <property type="match status" value="1"/>
</dbReference>
<dbReference type="InterPro" id="IPR011009">
    <property type="entry name" value="Kinase-like_dom_sf"/>
</dbReference>
<organism evidence="8 9">
    <name type="scientific">Piloderma croceum (strain F 1598)</name>
    <dbReference type="NCBI Taxonomy" id="765440"/>
    <lineage>
        <taxon>Eukaryota</taxon>
        <taxon>Fungi</taxon>
        <taxon>Dikarya</taxon>
        <taxon>Basidiomycota</taxon>
        <taxon>Agaricomycotina</taxon>
        <taxon>Agaricomycetes</taxon>
        <taxon>Agaricomycetidae</taxon>
        <taxon>Atheliales</taxon>
        <taxon>Atheliaceae</taxon>
        <taxon>Piloderma</taxon>
    </lineage>
</organism>
<dbReference type="InterPro" id="IPR008271">
    <property type="entry name" value="Ser/Thr_kinase_AS"/>
</dbReference>
<dbReference type="CDD" id="cd07834">
    <property type="entry name" value="STKc_MAPK"/>
    <property type="match status" value="1"/>
</dbReference>
<dbReference type="SUPFAM" id="SSF56112">
    <property type="entry name" value="Protein kinase-like (PK-like)"/>
    <property type="match status" value="1"/>
</dbReference>
<evidence type="ECO:0000313" key="9">
    <source>
        <dbReference type="Proteomes" id="UP000054166"/>
    </source>
</evidence>
<name>A0A0C3B9N2_PILCF</name>
<keyword evidence="3" id="KW-0547">Nucleotide-binding</keyword>
<dbReference type="InterPro" id="IPR000719">
    <property type="entry name" value="Prot_kinase_dom"/>
</dbReference>
<dbReference type="Gene3D" id="1.10.510.10">
    <property type="entry name" value="Transferase(Phosphotransferase) domain 1"/>
    <property type="match status" value="1"/>
</dbReference>
<feature type="domain" description="Protein kinase" evidence="7">
    <location>
        <begin position="77"/>
        <end position="359"/>
    </location>
</feature>
<feature type="compositionally biased region" description="Polar residues" evidence="6">
    <location>
        <begin position="1"/>
        <end position="11"/>
    </location>
</feature>
<dbReference type="GO" id="GO:0004674">
    <property type="term" value="F:protein serine/threonine kinase activity"/>
    <property type="evidence" value="ECO:0007669"/>
    <property type="project" value="UniProtKB-KW"/>
</dbReference>
<evidence type="ECO:0000313" key="8">
    <source>
        <dbReference type="EMBL" id="KIM83008.1"/>
    </source>
</evidence>